<dbReference type="Proteomes" id="UP000282184">
    <property type="component" value="Unassembled WGS sequence"/>
</dbReference>
<dbReference type="EMBL" id="RXOF01000005">
    <property type="protein sequence ID" value="RTQ50236.1"/>
    <property type="molecule type" value="Genomic_DNA"/>
</dbReference>
<name>A0A3S0K623_9BACT</name>
<evidence type="ECO:0000313" key="2">
    <source>
        <dbReference type="EMBL" id="RTQ50236.1"/>
    </source>
</evidence>
<organism evidence="2 3">
    <name type="scientific">Hymenobacter gummosus</name>
    <dbReference type="NCBI Taxonomy" id="1776032"/>
    <lineage>
        <taxon>Bacteria</taxon>
        <taxon>Pseudomonadati</taxon>
        <taxon>Bacteroidota</taxon>
        <taxon>Cytophagia</taxon>
        <taxon>Cytophagales</taxon>
        <taxon>Hymenobacteraceae</taxon>
        <taxon>Hymenobacter</taxon>
    </lineage>
</organism>
<comment type="caution">
    <text evidence="2">The sequence shown here is derived from an EMBL/GenBank/DDBJ whole genome shotgun (WGS) entry which is preliminary data.</text>
</comment>
<keyword evidence="1" id="KW-0472">Membrane</keyword>
<gene>
    <name evidence="2" type="ORF">EJV47_11450</name>
</gene>
<accession>A0A3S0K623</accession>
<evidence type="ECO:0000256" key="1">
    <source>
        <dbReference type="SAM" id="Phobius"/>
    </source>
</evidence>
<reference evidence="2 3" key="1">
    <citation type="submission" date="2018-12" db="EMBL/GenBank/DDBJ databases">
        <title>Hymenobacter gummosus sp. nov., isolated from a spring.</title>
        <authorList>
            <person name="Nie L."/>
        </authorList>
    </citation>
    <scope>NUCLEOTIDE SEQUENCE [LARGE SCALE GENOMIC DNA]</scope>
    <source>
        <strain evidence="2 3">KCTC 52166</strain>
    </source>
</reference>
<keyword evidence="3" id="KW-1185">Reference proteome</keyword>
<keyword evidence="1" id="KW-1133">Transmembrane helix</keyword>
<keyword evidence="1" id="KW-0812">Transmembrane</keyword>
<feature type="transmembrane region" description="Helical" evidence="1">
    <location>
        <begin position="12"/>
        <end position="36"/>
    </location>
</feature>
<dbReference type="AlphaFoldDB" id="A0A3S0K623"/>
<sequence length="145" mass="15528">MPAPKPPLTNALLLWLLTNLSGAGLMNGVLLLFAVWQGRLGNALLMGLFGAMLAAGFSLITIPLAAGLFYLLPRLASFRHRQVAAALGITTLFLLPLLLVAGLFGGLDELLLFALVYWPAALGCAMYLYHPWLFAPAPAAEEPWV</sequence>
<protein>
    <submittedName>
        <fullName evidence="2">Uncharacterized protein</fullName>
    </submittedName>
</protein>
<proteinExistence type="predicted"/>
<evidence type="ECO:0000313" key="3">
    <source>
        <dbReference type="Proteomes" id="UP000282184"/>
    </source>
</evidence>
<feature type="transmembrane region" description="Helical" evidence="1">
    <location>
        <begin position="48"/>
        <end position="71"/>
    </location>
</feature>
<feature type="transmembrane region" description="Helical" evidence="1">
    <location>
        <begin position="110"/>
        <end position="129"/>
    </location>
</feature>
<dbReference type="RefSeq" id="WP_126693286.1">
    <property type="nucleotide sequence ID" value="NZ_RXOF01000005.1"/>
</dbReference>
<feature type="transmembrane region" description="Helical" evidence="1">
    <location>
        <begin position="83"/>
        <end position="104"/>
    </location>
</feature>